<proteinExistence type="predicted"/>
<protein>
    <submittedName>
        <fullName evidence="1">Uncharacterized protein</fullName>
    </submittedName>
</protein>
<organism evidence="1 2">
    <name type="scientific">Smittium culicis</name>
    <dbReference type="NCBI Taxonomy" id="133412"/>
    <lineage>
        <taxon>Eukaryota</taxon>
        <taxon>Fungi</taxon>
        <taxon>Fungi incertae sedis</taxon>
        <taxon>Zoopagomycota</taxon>
        <taxon>Kickxellomycotina</taxon>
        <taxon>Harpellomycetes</taxon>
        <taxon>Harpellales</taxon>
        <taxon>Legeriomycetaceae</taxon>
        <taxon>Smittium</taxon>
    </lineage>
</organism>
<keyword evidence="2" id="KW-1185">Reference proteome</keyword>
<evidence type="ECO:0000313" key="1">
    <source>
        <dbReference type="EMBL" id="OMJ29726.1"/>
    </source>
</evidence>
<name>A0A1R1YSG9_9FUNG</name>
<gene>
    <name evidence="1" type="ORF">AYI69_g755</name>
</gene>
<evidence type="ECO:0000313" key="2">
    <source>
        <dbReference type="Proteomes" id="UP000187429"/>
    </source>
</evidence>
<sequence length="92" mass="10863">MHINQDVCWDELMMVLMSIALHKAPGEDGLEIGWYKVLFNDYDFYCPESSMAKDLLNLLQSNWRKWKIPKIWNITEIVPITKTGDIKLLDNY</sequence>
<dbReference type="AlphaFoldDB" id="A0A1R1YSG9"/>
<dbReference type="Proteomes" id="UP000187429">
    <property type="component" value="Unassembled WGS sequence"/>
</dbReference>
<accession>A0A1R1YSG9</accession>
<reference evidence="2" key="1">
    <citation type="submission" date="2017-01" db="EMBL/GenBank/DDBJ databases">
        <authorList>
            <person name="Wang Y."/>
            <person name="White M."/>
            <person name="Kvist S."/>
            <person name="Moncalvo J.-M."/>
        </authorList>
    </citation>
    <scope>NUCLEOTIDE SEQUENCE [LARGE SCALE GENOMIC DNA]</scope>
    <source>
        <strain evidence="2">ID-206-W2</strain>
    </source>
</reference>
<comment type="caution">
    <text evidence="1">The sequence shown here is derived from an EMBL/GenBank/DDBJ whole genome shotgun (WGS) entry which is preliminary data.</text>
</comment>
<dbReference type="EMBL" id="LSSM01000202">
    <property type="protein sequence ID" value="OMJ29726.1"/>
    <property type="molecule type" value="Genomic_DNA"/>
</dbReference>